<dbReference type="Proteomes" id="UP000023795">
    <property type="component" value="Unassembled WGS sequence"/>
</dbReference>
<reference evidence="1 2" key="1">
    <citation type="journal article" date="2013" name="Genome Announc.">
        <title>Genome Sequence of Moraxella macacae 0408225, a Novel Bacterial Species Isolated from a Cynomolgus Macaque with Epistaxis.</title>
        <authorList>
            <person name="Ladner J.T."/>
            <person name="Whitehouse C.A."/>
            <person name="Koroleva G.I."/>
            <person name="Palacios G.F."/>
        </authorList>
    </citation>
    <scope>NUCLEOTIDE SEQUENCE [LARGE SCALE GENOMIC DNA]</scope>
    <source>
        <strain evidence="1 2">0408225</strain>
    </source>
</reference>
<comment type="caution">
    <text evidence="1">The sequence shown here is derived from an EMBL/GenBank/DDBJ whole genome shotgun (WGS) entry which is preliminary data.</text>
</comment>
<protein>
    <recommendedName>
        <fullName evidence="3">Lipoate regulatory protein YbeD</fullName>
    </recommendedName>
</protein>
<organism evidence="1 2">
    <name type="scientific">Moraxella macacae 0408225</name>
    <dbReference type="NCBI Taxonomy" id="1230338"/>
    <lineage>
        <taxon>Bacteria</taxon>
        <taxon>Pseudomonadati</taxon>
        <taxon>Pseudomonadota</taxon>
        <taxon>Gammaproteobacteria</taxon>
        <taxon>Moraxellales</taxon>
        <taxon>Moraxellaceae</taxon>
        <taxon>Moraxella</taxon>
    </lineage>
</organism>
<evidence type="ECO:0000313" key="1">
    <source>
        <dbReference type="EMBL" id="ELA08157.1"/>
    </source>
</evidence>
<dbReference type="SUPFAM" id="SSF117991">
    <property type="entry name" value="YbeD/HP0495-like"/>
    <property type="match status" value="1"/>
</dbReference>
<evidence type="ECO:0000313" key="2">
    <source>
        <dbReference type="Proteomes" id="UP000023795"/>
    </source>
</evidence>
<dbReference type="InterPro" id="IPR007454">
    <property type="entry name" value="UPF0250_YbeD-like"/>
</dbReference>
<dbReference type="EMBL" id="ANIN01000002">
    <property type="protein sequence ID" value="ELA08157.1"/>
    <property type="molecule type" value="Genomic_DNA"/>
</dbReference>
<sequence length="108" mass="12260">MTKTTPSDFGNNIIGKRTDIQHPELWHFPMNYPISIIGHEGHKDTLLNEVKLILATLFPDFDLATLTLNTSKTGRFHSVRANLYATKAEQINKLYAMLDKAETVKTVF</sequence>
<dbReference type="OrthoDB" id="9793424at2"/>
<keyword evidence="2" id="KW-1185">Reference proteome</keyword>
<dbReference type="Gene3D" id="3.30.70.260">
    <property type="match status" value="1"/>
</dbReference>
<dbReference type="Pfam" id="PF04359">
    <property type="entry name" value="DUF493"/>
    <property type="match status" value="1"/>
</dbReference>
<dbReference type="eggNOG" id="COG2921">
    <property type="taxonomic scope" value="Bacteria"/>
</dbReference>
<accession>L2F566</accession>
<dbReference type="AlphaFoldDB" id="L2F566"/>
<dbReference type="PATRIC" id="fig|1230338.3.peg.1352"/>
<gene>
    <name evidence="1" type="ORF">MOMA_06336</name>
</gene>
<dbReference type="InterPro" id="IPR027471">
    <property type="entry name" value="YbeD-like_sf"/>
</dbReference>
<proteinExistence type="predicted"/>
<name>L2F566_9GAMM</name>
<dbReference type="RefSeq" id="WP_009501679.1">
    <property type="nucleotide sequence ID" value="NZ_ANIN01000002.1"/>
</dbReference>
<dbReference type="STRING" id="1230338.MOMA_06336"/>
<evidence type="ECO:0008006" key="3">
    <source>
        <dbReference type="Google" id="ProtNLM"/>
    </source>
</evidence>